<sequence>MEKTIEFLSFTGNGTSFVYGFIPEPPNICGMDGPFAYTSLPVITFFGALCSLLYYYGVFQWILIKFATLLYYSMGTTAAESLNAIASVFLGPTEAAVLVQSSTGTMTRSEIVTTMTAGYSMIDGSLFATYIAFGACPVYLIAANFMSAPATLVISKILHPEVQASIQKEMKTFRFPPCEENSALESLSNGAVVSVKVIMAIIANLIVYVALITMADVCIGWMGSLVGYSDISFTKIMSWIFYPFAYILGVTQNHDETMKVAKLIGLKTVLNEFYAYQQMSVMLMNNQLSVGQIGSQIGIFGALSPKRRKAFVKCATRSMIGGEIACFMTACIAGAIVSEAGGCLPSSNSANCLAV</sequence>
<proteinExistence type="predicted"/>
<evidence type="ECO:0000313" key="2">
    <source>
        <dbReference type="WBParaSite" id="ES5_v2.g6641.t1"/>
    </source>
</evidence>
<evidence type="ECO:0000313" key="1">
    <source>
        <dbReference type="Proteomes" id="UP000887579"/>
    </source>
</evidence>
<dbReference type="Proteomes" id="UP000887579">
    <property type="component" value="Unplaced"/>
</dbReference>
<name>A0AC34GQG5_9BILA</name>
<organism evidence="1 2">
    <name type="scientific">Panagrolaimus sp. ES5</name>
    <dbReference type="NCBI Taxonomy" id="591445"/>
    <lineage>
        <taxon>Eukaryota</taxon>
        <taxon>Metazoa</taxon>
        <taxon>Ecdysozoa</taxon>
        <taxon>Nematoda</taxon>
        <taxon>Chromadorea</taxon>
        <taxon>Rhabditida</taxon>
        <taxon>Tylenchina</taxon>
        <taxon>Panagrolaimomorpha</taxon>
        <taxon>Panagrolaimoidea</taxon>
        <taxon>Panagrolaimidae</taxon>
        <taxon>Panagrolaimus</taxon>
    </lineage>
</organism>
<reference evidence="2" key="1">
    <citation type="submission" date="2022-11" db="UniProtKB">
        <authorList>
            <consortium name="WormBaseParasite"/>
        </authorList>
    </citation>
    <scope>IDENTIFICATION</scope>
</reference>
<dbReference type="WBParaSite" id="ES5_v2.g6641.t1">
    <property type="protein sequence ID" value="ES5_v2.g6641.t1"/>
    <property type="gene ID" value="ES5_v2.g6641"/>
</dbReference>
<protein>
    <submittedName>
        <fullName evidence="2">Concentrative nucleoside transporter C-terminal domain-containing protein</fullName>
    </submittedName>
</protein>
<accession>A0AC34GQG5</accession>